<sequence length="244" mass="28180">MGYPTDSEPWPVLRRGETVHYIRFKSYVGQHWADVYPDRPLASGSHTLARVATVLWETLPRNRKQFWLSWRQSGTILETRRAMRAFIEQRRAADGYASDGDGYDWDDVHSHECAIRDAIVAADAARANPRQSILVVQSPPDHTRREELNGHVRARLRDDFGVDAVQAWDRLPQDDREDWLRRKVRYLDSFVDITRAQNHEDTAAFSMLFEDTSVPGEPMVDDILTRVIKKTRNNATQAVLPKNN</sequence>
<accession>A0A9P3LJC1</accession>
<dbReference type="Proteomes" id="UP000703269">
    <property type="component" value="Unassembled WGS sequence"/>
</dbReference>
<gene>
    <name evidence="1" type="ORF">PsYK624_136080</name>
</gene>
<name>A0A9P3LJC1_9APHY</name>
<keyword evidence="2" id="KW-1185">Reference proteome</keyword>
<reference evidence="1 2" key="1">
    <citation type="submission" date="2021-08" db="EMBL/GenBank/DDBJ databases">
        <title>Draft Genome Sequence of Phanerochaete sordida strain YK-624.</title>
        <authorList>
            <person name="Mori T."/>
            <person name="Dohra H."/>
            <person name="Suzuki T."/>
            <person name="Kawagishi H."/>
            <person name="Hirai H."/>
        </authorList>
    </citation>
    <scope>NUCLEOTIDE SEQUENCE [LARGE SCALE GENOMIC DNA]</scope>
    <source>
        <strain evidence="1 2">YK-624</strain>
    </source>
</reference>
<evidence type="ECO:0000313" key="1">
    <source>
        <dbReference type="EMBL" id="GJE97391.1"/>
    </source>
</evidence>
<protein>
    <submittedName>
        <fullName evidence="1">Uncharacterized protein</fullName>
    </submittedName>
</protein>
<comment type="caution">
    <text evidence="1">The sequence shown here is derived from an EMBL/GenBank/DDBJ whole genome shotgun (WGS) entry which is preliminary data.</text>
</comment>
<dbReference type="AlphaFoldDB" id="A0A9P3LJC1"/>
<proteinExistence type="predicted"/>
<dbReference type="EMBL" id="BPQB01000071">
    <property type="protein sequence ID" value="GJE97391.1"/>
    <property type="molecule type" value="Genomic_DNA"/>
</dbReference>
<evidence type="ECO:0000313" key="2">
    <source>
        <dbReference type="Proteomes" id="UP000703269"/>
    </source>
</evidence>
<organism evidence="1 2">
    <name type="scientific">Phanerochaete sordida</name>
    <dbReference type="NCBI Taxonomy" id="48140"/>
    <lineage>
        <taxon>Eukaryota</taxon>
        <taxon>Fungi</taxon>
        <taxon>Dikarya</taxon>
        <taxon>Basidiomycota</taxon>
        <taxon>Agaricomycotina</taxon>
        <taxon>Agaricomycetes</taxon>
        <taxon>Polyporales</taxon>
        <taxon>Phanerochaetaceae</taxon>
        <taxon>Phanerochaete</taxon>
    </lineage>
</organism>